<accession>A0ABX0E0T1</accession>
<keyword evidence="2" id="KW-1185">Reference proteome</keyword>
<sequence>MADRYIDVSLTKRGVHCTAKLLDDRAPITCEAVWNALPLGSDVYHAKVGASDGTVVVSSTLDSVGAAASELVAAGRKPDTPLTVTIA</sequence>
<name>A0ABX0E0T1_9ACTN</name>
<organism evidence="1 2">
    <name type="scientific">Streptomyces ureilyticus</name>
    <dbReference type="NCBI Taxonomy" id="1775131"/>
    <lineage>
        <taxon>Bacteria</taxon>
        <taxon>Bacillati</taxon>
        <taxon>Actinomycetota</taxon>
        <taxon>Actinomycetes</taxon>
        <taxon>Kitasatosporales</taxon>
        <taxon>Streptomycetaceae</taxon>
        <taxon>Streptomyces</taxon>
    </lineage>
</organism>
<dbReference type="Pfam" id="PF12903">
    <property type="entry name" value="DUF3830"/>
    <property type="match status" value="1"/>
</dbReference>
<proteinExistence type="predicted"/>
<dbReference type="Proteomes" id="UP001518140">
    <property type="component" value="Unassembled WGS sequence"/>
</dbReference>
<dbReference type="EMBL" id="JAAKZX010000205">
    <property type="protein sequence ID" value="NGO47816.1"/>
    <property type="molecule type" value="Genomic_DNA"/>
</dbReference>
<protein>
    <submittedName>
        <fullName evidence="1">DUF3830 family protein</fullName>
    </submittedName>
</protein>
<evidence type="ECO:0000313" key="2">
    <source>
        <dbReference type="Proteomes" id="UP001518140"/>
    </source>
</evidence>
<dbReference type="Gene3D" id="2.40.100.20">
    <property type="match status" value="1"/>
</dbReference>
<comment type="caution">
    <text evidence="1">The sequence shown here is derived from an EMBL/GenBank/DDBJ whole genome shotgun (WGS) entry which is preliminary data.</text>
</comment>
<feature type="non-terminal residue" evidence="1">
    <location>
        <position position="87"/>
    </location>
</feature>
<evidence type="ECO:0000313" key="1">
    <source>
        <dbReference type="EMBL" id="NGO47816.1"/>
    </source>
</evidence>
<reference evidence="1 2" key="1">
    <citation type="submission" date="2020-02" db="EMBL/GenBank/DDBJ databases">
        <title>Whole-genome analyses of novel actinobacteria.</title>
        <authorList>
            <person name="Sahin N."/>
            <person name="Tokatli A."/>
        </authorList>
    </citation>
    <scope>NUCLEOTIDE SEQUENCE [LARGE SCALE GENOMIC DNA]</scope>
    <source>
        <strain evidence="1 2">YC419</strain>
    </source>
</reference>
<gene>
    <name evidence="1" type="ORF">G6048_38980</name>
</gene>
<dbReference type="InterPro" id="IPR024532">
    <property type="entry name" value="DUF3830"/>
</dbReference>